<dbReference type="AlphaFoldDB" id="A0AAD8MLE4"/>
<proteinExistence type="predicted"/>
<dbReference type="GO" id="GO:0009941">
    <property type="term" value="C:chloroplast envelope"/>
    <property type="evidence" value="ECO:0007669"/>
    <property type="project" value="TreeGrafter"/>
</dbReference>
<organism evidence="8 9">
    <name type="scientific">Heracleum sosnowskyi</name>
    <dbReference type="NCBI Taxonomy" id="360622"/>
    <lineage>
        <taxon>Eukaryota</taxon>
        <taxon>Viridiplantae</taxon>
        <taxon>Streptophyta</taxon>
        <taxon>Embryophyta</taxon>
        <taxon>Tracheophyta</taxon>
        <taxon>Spermatophyta</taxon>
        <taxon>Magnoliopsida</taxon>
        <taxon>eudicotyledons</taxon>
        <taxon>Gunneridae</taxon>
        <taxon>Pentapetalae</taxon>
        <taxon>asterids</taxon>
        <taxon>campanulids</taxon>
        <taxon>Apiales</taxon>
        <taxon>Apiaceae</taxon>
        <taxon>Apioideae</taxon>
        <taxon>apioid superclade</taxon>
        <taxon>Tordylieae</taxon>
        <taxon>Tordyliinae</taxon>
        <taxon>Heracleum</taxon>
    </lineage>
</organism>
<keyword evidence="7" id="KW-0812">Transmembrane</keyword>
<dbReference type="GO" id="GO:0004144">
    <property type="term" value="F:diacylglycerol O-acyltransferase activity"/>
    <property type="evidence" value="ECO:0007669"/>
    <property type="project" value="UniProtKB-EC"/>
</dbReference>
<sequence length="312" mass="36660">MLSCFCFEQHDVQSLLPVESETDDLQDHIILCGFGCVGQIFAQLEAERLIQFVALDVKEVDRVSVGRALDLLVYFGDAGSRERLNILDEILRFGYCEFYKDWLNAKSAEEYWRKWNMPVHKWMIRQASCVISISEEWYTKGSRFSNYFYVSAVFMRLQLCIAVPFHIFKFWCFMGMMLQVPLVLSTKYLQEVHEFDVILHLSIICRASKQLAYRNPDNQGDSGLTMISFAEYFVMQKDFPKASFDIVVHRSRIAFCFYSYAMAKQIYCCDSDREYIDHGKAKRCSPKRTRVGDVKKRKMSNVFQKTKKQMKR</sequence>
<keyword evidence="6" id="KW-0012">Acyltransferase</keyword>
<comment type="caution">
    <text evidence="8">The sequence shown here is derived from an EMBL/GenBank/DDBJ whole genome shotgun (WGS) entry which is preliminary data.</text>
</comment>
<keyword evidence="9" id="KW-1185">Reference proteome</keyword>
<keyword evidence="5" id="KW-0256">Endoplasmic reticulum</keyword>
<evidence type="ECO:0000256" key="3">
    <source>
        <dbReference type="ARBA" id="ARBA00013244"/>
    </source>
</evidence>
<name>A0AAD8MLE4_9APIA</name>
<dbReference type="PANTHER" id="PTHR10408">
    <property type="entry name" value="STEROL O-ACYLTRANSFERASE"/>
    <property type="match status" value="1"/>
</dbReference>
<keyword evidence="7" id="KW-0472">Membrane</keyword>
<evidence type="ECO:0000313" key="8">
    <source>
        <dbReference type="EMBL" id="KAK1377072.1"/>
    </source>
</evidence>
<comment type="pathway">
    <text evidence="2">Lipid metabolism.</text>
</comment>
<reference evidence="8" key="2">
    <citation type="submission" date="2023-05" db="EMBL/GenBank/DDBJ databases">
        <authorList>
            <person name="Schelkunov M.I."/>
        </authorList>
    </citation>
    <scope>NUCLEOTIDE SEQUENCE</scope>
    <source>
        <strain evidence="8">Hsosn_3</strain>
        <tissue evidence="8">Leaf</tissue>
    </source>
</reference>
<dbReference type="InterPro" id="IPR036291">
    <property type="entry name" value="NAD(P)-bd_dom_sf"/>
</dbReference>
<evidence type="ECO:0000313" key="9">
    <source>
        <dbReference type="Proteomes" id="UP001237642"/>
    </source>
</evidence>
<keyword evidence="4" id="KW-0808">Transferase</keyword>
<dbReference type="GO" id="GO:0005789">
    <property type="term" value="C:endoplasmic reticulum membrane"/>
    <property type="evidence" value="ECO:0007669"/>
    <property type="project" value="UniProtKB-SubCell"/>
</dbReference>
<dbReference type="Gene3D" id="3.40.50.720">
    <property type="entry name" value="NAD(P)-binding Rossmann-like Domain"/>
    <property type="match status" value="1"/>
</dbReference>
<dbReference type="GO" id="GO:0019432">
    <property type="term" value="P:triglyceride biosynthetic process"/>
    <property type="evidence" value="ECO:0007669"/>
    <property type="project" value="TreeGrafter"/>
</dbReference>
<evidence type="ECO:0000256" key="6">
    <source>
        <dbReference type="ARBA" id="ARBA00023315"/>
    </source>
</evidence>
<evidence type="ECO:0000256" key="7">
    <source>
        <dbReference type="SAM" id="Phobius"/>
    </source>
</evidence>
<reference evidence="8" key="1">
    <citation type="submission" date="2023-02" db="EMBL/GenBank/DDBJ databases">
        <title>Genome of toxic invasive species Heracleum sosnowskyi carries increased number of genes despite the absence of recent whole-genome duplications.</title>
        <authorList>
            <person name="Schelkunov M."/>
            <person name="Shtratnikova V."/>
            <person name="Makarenko M."/>
            <person name="Klepikova A."/>
            <person name="Omelchenko D."/>
            <person name="Novikova G."/>
            <person name="Obukhova E."/>
            <person name="Bogdanov V."/>
            <person name="Penin A."/>
            <person name="Logacheva M."/>
        </authorList>
    </citation>
    <scope>NUCLEOTIDE SEQUENCE</scope>
    <source>
        <strain evidence="8">Hsosn_3</strain>
        <tissue evidence="8">Leaf</tissue>
    </source>
</reference>
<gene>
    <name evidence="8" type="ORF">POM88_033265</name>
</gene>
<dbReference type="PANTHER" id="PTHR10408:SF7">
    <property type="entry name" value="DIACYLGLYCEROL O-ACYLTRANSFERASE 1"/>
    <property type="match status" value="1"/>
</dbReference>
<comment type="subcellular location">
    <subcellularLocation>
        <location evidence="1">Endoplasmic reticulum membrane</location>
        <topology evidence="1">Multi-pass membrane protein</topology>
    </subcellularLocation>
</comment>
<dbReference type="EC" id="2.3.1.20" evidence="3"/>
<dbReference type="SUPFAM" id="SSF51735">
    <property type="entry name" value="NAD(P)-binding Rossmann-fold domains"/>
    <property type="match status" value="1"/>
</dbReference>
<dbReference type="Proteomes" id="UP001237642">
    <property type="component" value="Unassembled WGS sequence"/>
</dbReference>
<evidence type="ECO:0000256" key="2">
    <source>
        <dbReference type="ARBA" id="ARBA00005189"/>
    </source>
</evidence>
<dbReference type="InterPro" id="IPR014371">
    <property type="entry name" value="Oat_ACAT_DAG_ARE"/>
</dbReference>
<protein>
    <recommendedName>
        <fullName evidence="3">diacylglycerol O-acyltransferase</fullName>
        <ecNumber evidence="3">2.3.1.20</ecNumber>
    </recommendedName>
</protein>
<accession>A0AAD8MLE4</accession>
<feature type="transmembrane region" description="Helical" evidence="7">
    <location>
        <begin position="147"/>
        <end position="168"/>
    </location>
</feature>
<evidence type="ECO:0000256" key="1">
    <source>
        <dbReference type="ARBA" id="ARBA00004477"/>
    </source>
</evidence>
<keyword evidence="7" id="KW-1133">Transmembrane helix</keyword>
<evidence type="ECO:0000256" key="4">
    <source>
        <dbReference type="ARBA" id="ARBA00022679"/>
    </source>
</evidence>
<dbReference type="EMBL" id="JAUIZM010000007">
    <property type="protein sequence ID" value="KAK1377072.1"/>
    <property type="molecule type" value="Genomic_DNA"/>
</dbReference>
<evidence type="ECO:0000256" key="5">
    <source>
        <dbReference type="ARBA" id="ARBA00022824"/>
    </source>
</evidence>